<dbReference type="GO" id="GO:0004693">
    <property type="term" value="F:cyclin-dependent protein serine/threonine kinase activity"/>
    <property type="evidence" value="ECO:0007669"/>
    <property type="project" value="TreeGrafter"/>
</dbReference>
<evidence type="ECO:0000256" key="4">
    <source>
        <dbReference type="ARBA" id="ARBA00022553"/>
    </source>
</evidence>
<feature type="domain" description="Protein kinase" evidence="16">
    <location>
        <begin position="18"/>
        <end position="270"/>
    </location>
</feature>
<dbReference type="EMBL" id="JANBPU010000247">
    <property type="protein sequence ID" value="KAJ1913668.1"/>
    <property type="molecule type" value="Genomic_DNA"/>
</dbReference>
<dbReference type="PANTHER" id="PTHR24056">
    <property type="entry name" value="CELL DIVISION PROTEIN KINASE"/>
    <property type="match status" value="1"/>
</dbReference>
<evidence type="ECO:0000256" key="12">
    <source>
        <dbReference type="PIRSR" id="PIRSR637770-1"/>
    </source>
</evidence>
<dbReference type="Proteomes" id="UP001150538">
    <property type="component" value="Unassembled WGS sequence"/>
</dbReference>
<dbReference type="CDD" id="cd07841">
    <property type="entry name" value="STKc_CDK7"/>
    <property type="match status" value="1"/>
</dbReference>
<dbReference type="GO" id="GO:0005524">
    <property type="term" value="F:ATP binding"/>
    <property type="evidence" value="ECO:0007669"/>
    <property type="project" value="UniProtKB-UniRule"/>
</dbReference>
<dbReference type="InterPro" id="IPR017441">
    <property type="entry name" value="Protein_kinase_ATP_BS"/>
</dbReference>
<dbReference type="Pfam" id="PF00069">
    <property type="entry name" value="Pkinase"/>
    <property type="match status" value="2"/>
</dbReference>
<dbReference type="SMART" id="SM00220">
    <property type="entry name" value="S_TKc"/>
    <property type="match status" value="1"/>
</dbReference>
<evidence type="ECO:0000313" key="18">
    <source>
        <dbReference type="Proteomes" id="UP001150538"/>
    </source>
</evidence>
<evidence type="ECO:0000256" key="14">
    <source>
        <dbReference type="PROSITE-ProRule" id="PRU10141"/>
    </source>
</evidence>
<keyword evidence="4" id="KW-0597">Phosphoprotein</keyword>
<keyword evidence="5" id="KW-0132">Cell division</keyword>
<dbReference type="InterPro" id="IPR050108">
    <property type="entry name" value="CDK"/>
</dbReference>
<dbReference type="GO" id="GO:0051301">
    <property type="term" value="P:cell division"/>
    <property type="evidence" value="ECO:0007669"/>
    <property type="project" value="UniProtKB-KW"/>
</dbReference>
<dbReference type="InterPro" id="IPR000719">
    <property type="entry name" value="Prot_kinase_dom"/>
</dbReference>
<name>A0A9W8DQ61_9FUNG</name>
<keyword evidence="6 17" id="KW-0808">Transferase</keyword>
<keyword evidence="10" id="KW-0539">Nucleus</keyword>
<feature type="active site" description="Proton acceptor" evidence="12">
    <location>
        <position position="111"/>
    </location>
</feature>
<keyword evidence="11" id="KW-0131">Cell cycle</keyword>
<evidence type="ECO:0000256" key="3">
    <source>
        <dbReference type="ARBA" id="ARBA00022527"/>
    </source>
</evidence>
<evidence type="ECO:0000256" key="5">
    <source>
        <dbReference type="ARBA" id="ARBA00022618"/>
    </source>
</evidence>
<evidence type="ECO:0000256" key="2">
    <source>
        <dbReference type="ARBA" id="ARBA00012409"/>
    </source>
</evidence>
<dbReference type="PROSITE" id="PS50011">
    <property type="entry name" value="PROTEIN_KINASE_DOM"/>
    <property type="match status" value="1"/>
</dbReference>
<evidence type="ECO:0000259" key="16">
    <source>
        <dbReference type="PROSITE" id="PS50011"/>
    </source>
</evidence>
<feature type="compositionally biased region" description="Basic and acidic residues" evidence="15">
    <location>
        <begin position="310"/>
        <end position="319"/>
    </location>
</feature>
<dbReference type="GO" id="GO:0070985">
    <property type="term" value="C:transcription factor TFIIK complex"/>
    <property type="evidence" value="ECO:0007669"/>
    <property type="project" value="InterPro"/>
</dbReference>
<proteinExistence type="predicted"/>
<evidence type="ECO:0000256" key="6">
    <source>
        <dbReference type="ARBA" id="ARBA00022679"/>
    </source>
</evidence>
<evidence type="ECO:0000256" key="7">
    <source>
        <dbReference type="ARBA" id="ARBA00022741"/>
    </source>
</evidence>
<dbReference type="Gene3D" id="1.10.510.10">
    <property type="entry name" value="Transferase(Phosphotransferase) domain 1"/>
    <property type="match status" value="1"/>
</dbReference>
<evidence type="ECO:0000256" key="15">
    <source>
        <dbReference type="SAM" id="MobiDB-lite"/>
    </source>
</evidence>
<keyword evidence="8 17" id="KW-0418">Kinase</keyword>
<feature type="region of interest" description="Disordered" evidence="15">
    <location>
        <begin position="275"/>
        <end position="331"/>
    </location>
</feature>
<dbReference type="InterPro" id="IPR011009">
    <property type="entry name" value="Kinase-like_dom_sf"/>
</dbReference>
<evidence type="ECO:0000256" key="8">
    <source>
        <dbReference type="ARBA" id="ARBA00022777"/>
    </source>
</evidence>
<dbReference type="GO" id="GO:0008353">
    <property type="term" value="F:RNA polymerase II CTD heptapeptide repeat kinase activity"/>
    <property type="evidence" value="ECO:0007669"/>
    <property type="project" value="UniProtKB-EC"/>
</dbReference>
<dbReference type="OrthoDB" id="1732493at2759"/>
<dbReference type="Gene3D" id="3.30.200.20">
    <property type="entry name" value="Phosphorylase Kinase, domain 1"/>
    <property type="match status" value="1"/>
</dbReference>
<dbReference type="EC" id="2.7.11.23" evidence="2"/>
<evidence type="ECO:0000256" key="10">
    <source>
        <dbReference type="ARBA" id="ARBA00023242"/>
    </source>
</evidence>
<dbReference type="SUPFAM" id="SSF56112">
    <property type="entry name" value="Protein kinase-like (PK-like)"/>
    <property type="match status" value="1"/>
</dbReference>
<evidence type="ECO:0000256" key="1">
    <source>
        <dbReference type="ARBA" id="ARBA00004123"/>
    </source>
</evidence>
<dbReference type="GO" id="GO:0045944">
    <property type="term" value="P:positive regulation of transcription by RNA polymerase II"/>
    <property type="evidence" value="ECO:0007669"/>
    <property type="project" value="TreeGrafter"/>
</dbReference>
<dbReference type="InterPro" id="IPR037770">
    <property type="entry name" value="CDK7"/>
</dbReference>
<accession>A0A9W8DQ61</accession>
<comment type="caution">
    <text evidence="17">The sequence shown here is derived from an EMBL/GenBank/DDBJ whole genome shotgun (WGS) entry which is preliminary data.</text>
</comment>
<feature type="binding site" evidence="13">
    <location>
        <begin position="24"/>
        <end position="32"/>
    </location>
    <ligand>
        <name>ATP</name>
        <dbReference type="ChEBI" id="CHEBI:30616"/>
    </ligand>
</feature>
<evidence type="ECO:0000256" key="11">
    <source>
        <dbReference type="ARBA" id="ARBA00023306"/>
    </source>
</evidence>
<feature type="binding site" evidence="14">
    <location>
        <position position="48"/>
    </location>
    <ligand>
        <name>ATP</name>
        <dbReference type="ChEBI" id="CHEBI:30616"/>
    </ligand>
</feature>
<dbReference type="FunFam" id="3.30.200.20:FF:000554">
    <property type="entry name" value="CMGC/CDK/CDK7 protein kinase"/>
    <property type="match status" value="1"/>
</dbReference>
<evidence type="ECO:0000256" key="13">
    <source>
        <dbReference type="PIRSR" id="PIRSR637770-2"/>
    </source>
</evidence>
<evidence type="ECO:0000313" key="17">
    <source>
        <dbReference type="EMBL" id="KAJ1913668.1"/>
    </source>
</evidence>
<gene>
    <name evidence="17" type="primary">KIN28</name>
    <name evidence="17" type="ORF">H4219_005116</name>
</gene>
<dbReference type="PROSITE" id="PS00107">
    <property type="entry name" value="PROTEIN_KINASE_ATP"/>
    <property type="match status" value="1"/>
</dbReference>
<dbReference type="AlphaFoldDB" id="A0A9W8DQ61"/>
<protein>
    <recommendedName>
        <fullName evidence="2">[RNA-polymerase]-subunit kinase</fullName>
        <ecNumber evidence="2">2.7.11.23</ecNumber>
    </recommendedName>
</protein>
<keyword evidence="18" id="KW-1185">Reference proteome</keyword>
<keyword evidence="9 13" id="KW-0067">ATP-binding</keyword>
<sequence length="345" mass="38904">MVTSQLGEDINTRIVQKYKRFHKLGEGTYAVVYLGSVVETGRKVAIKKIKIGSMKSGLDMSAIREVKALRELKHHNVIELLDVYSFKTNLNLVLEYLDTDLEQVIKDKSLDMKPNNLLIDSKGVLKLADFGLARDYGDINCPMTSQTVTRWYRSPELLFGSKYYTGAVDMWAAGCIFAELMLRTPYMAGNSDMNQLDTIFKALGTPTEEEWPGMTKLPDYIKFEKTYPKNDFRALFTGSSQDALSLLESMLVYDPRKRITAKQALAHAYFQNSPLPSLPEKLPKPSKTFSQTDNSANNEAGDADELLDNFGEKKRKIDQVSDNPEDQIGIVGEPLAKRLDFSQNK</sequence>
<feature type="compositionally biased region" description="Polar residues" evidence="15">
    <location>
        <begin position="288"/>
        <end position="298"/>
    </location>
</feature>
<dbReference type="FunFam" id="1.10.510.10:FF:000624">
    <property type="entry name" value="Mitogen-activated protein kinase"/>
    <property type="match status" value="1"/>
</dbReference>
<keyword evidence="7 13" id="KW-0547">Nucleotide-binding</keyword>
<reference evidence="17" key="1">
    <citation type="submission" date="2022-07" db="EMBL/GenBank/DDBJ databases">
        <title>Phylogenomic reconstructions and comparative analyses of Kickxellomycotina fungi.</title>
        <authorList>
            <person name="Reynolds N.K."/>
            <person name="Stajich J.E."/>
            <person name="Barry K."/>
            <person name="Grigoriev I.V."/>
            <person name="Crous P."/>
            <person name="Smith M.E."/>
        </authorList>
    </citation>
    <scope>NUCLEOTIDE SEQUENCE</scope>
    <source>
        <strain evidence="17">NBRC 100468</strain>
    </source>
</reference>
<keyword evidence="3" id="KW-0723">Serine/threonine-protein kinase</keyword>
<evidence type="ECO:0000256" key="9">
    <source>
        <dbReference type="ARBA" id="ARBA00022840"/>
    </source>
</evidence>
<feature type="binding site" evidence="13">
    <location>
        <position position="47"/>
    </location>
    <ligand>
        <name>ATP</name>
        <dbReference type="ChEBI" id="CHEBI:30616"/>
    </ligand>
</feature>
<dbReference type="GO" id="GO:0005737">
    <property type="term" value="C:cytoplasm"/>
    <property type="evidence" value="ECO:0007669"/>
    <property type="project" value="TreeGrafter"/>
</dbReference>
<comment type="subcellular location">
    <subcellularLocation>
        <location evidence="1">Nucleus</location>
    </subcellularLocation>
</comment>
<organism evidence="17 18">
    <name type="scientific">Mycoemilia scoparia</name>
    <dbReference type="NCBI Taxonomy" id="417184"/>
    <lineage>
        <taxon>Eukaryota</taxon>
        <taxon>Fungi</taxon>
        <taxon>Fungi incertae sedis</taxon>
        <taxon>Zoopagomycota</taxon>
        <taxon>Kickxellomycotina</taxon>
        <taxon>Kickxellomycetes</taxon>
        <taxon>Kickxellales</taxon>
        <taxon>Kickxellaceae</taxon>
        <taxon>Mycoemilia</taxon>
    </lineage>
</organism>
<dbReference type="PANTHER" id="PTHR24056:SF0">
    <property type="entry name" value="CYCLIN-DEPENDENT KINASE 7"/>
    <property type="match status" value="1"/>
</dbReference>